<keyword evidence="4 6" id="KW-1133">Transmembrane helix</keyword>
<sequence>MTLNVLDSATNYQAYYHLENVESGETLAIKEGDVAINIRLAEILGLSVGDHLLLRRGKQTLEIPITAIFTSYINHDVFMNEVTYQKLTDDVATPTHYLFMLAQRSDKALIEENPAFRQVIFTSDNLEAINNNAQSMSSLTVILIVFAFVLSSVVLYSLMAINIDERYRELATLKVLGMKTKQVSAYVYRESFVLSMTGALIGLFLGYYFTQIVLKTIEEDMVYYQTVIHPESYVMAFLFTIVFSSVIMLYFHFKLKNIQMVEALKGIN</sequence>
<reference evidence="8 9" key="1">
    <citation type="submission" date="2022-08" db="EMBL/GenBank/DDBJ databases">
        <title>Aerococcaceae sp. nov isolated from spoiled eye mask.</title>
        <authorList>
            <person name="Zhou G."/>
            <person name="Xie X.-B."/>
            <person name="Shi Q.-S."/>
            <person name="Wang Y.-S."/>
            <person name="Wen X."/>
            <person name="Peng H."/>
            <person name="Yang X.-J."/>
            <person name="Tao H.-B."/>
            <person name="Huang X.-M."/>
        </authorList>
    </citation>
    <scope>NUCLEOTIDE SEQUENCE [LARGE SCALE GENOMIC DNA]</scope>
    <source>
        <strain evidence="9">DM20194951</strain>
    </source>
</reference>
<proteinExistence type="predicted"/>
<dbReference type="Pfam" id="PF02687">
    <property type="entry name" value="FtsX"/>
    <property type="match status" value="1"/>
</dbReference>
<dbReference type="PANTHER" id="PTHR30287:SF1">
    <property type="entry name" value="INNER MEMBRANE PROTEIN"/>
    <property type="match status" value="1"/>
</dbReference>
<evidence type="ECO:0000259" key="7">
    <source>
        <dbReference type="Pfam" id="PF02687"/>
    </source>
</evidence>
<dbReference type="EMBL" id="CP102453">
    <property type="protein sequence ID" value="UUX34744.1"/>
    <property type="molecule type" value="Genomic_DNA"/>
</dbReference>
<name>A0ABY5P7W0_9LACT</name>
<evidence type="ECO:0000256" key="4">
    <source>
        <dbReference type="ARBA" id="ARBA00022989"/>
    </source>
</evidence>
<accession>A0ABY5P7W0</accession>
<evidence type="ECO:0000256" key="3">
    <source>
        <dbReference type="ARBA" id="ARBA00022692"/>
    </source>
</evidence>
<protein>
    <submittedName>
        <fullName evidence="8">ABC transporter permease</fullName>
    </submittedName>
</protein>
<evidence type="ECO:0000256" key="6">
    <source>
        <dbReference type="SAM" id="Phobius"/>
    </source>
</evidence>
<feature type="transmembrane region" description="Helical" evidence="6">
    <location>
        <begin position="233"/>
        <end position="251"/>
    </location>
</feature>
<evidence type="ECO:0000256" key="1">
    <source>
        <dbReference type="ARBA" id="ARBA00004651"/>
    </source>
</evidence>
<keyword evidence="3 6" id="KW-0812">Transmembrane</keyword>
<keyword evidence="2" id="KW-1003">Cell membrane</keyword>
<gene>
    <name evidence="8" type="ORF">NRE15_03590</name>
</gene>
<dbReference type="Proteomes" id="UP001315967">
    <property type="component" value="Chromosome"/>
</dbReference>
<organism evidence="8 9">
    <name type="scientific">Fundicoccus culcitae</name>
    <dbReference type="NCBI Taxonomy" id="2969821"/>
    <lineage>
        <taxon>Bacteria</taxon>
        <taxon>Bacillati</taxon>
        <taxon>Bacillota</taxon>
        <taxon>Bacilli</taxon>
        <taxon>Lactobacillales</taxon>
        <taxon>Aerococcaceae</taxon>
        <taxon>Fundicoccus</taxon>
    </lineage>
</organism>
<evidence type="ECO:0000256" key="2">
    <source>
        <dbReference type="ARBA" id="ARBA00022475"/>
    </source>
</evidence>
<comment type="subcellular location">
    <subcellularLocation>
        <location evidence="1">Cell membrane</location>
        <topology evidence="1">Multi-pass membrane protein</topology>
    </subcellularLocation>
</comment>
<dbReference type="PANTHER" id="PTHR30287">
    <property type="entry name" value="MEMBRANE COMPONENT OF PREDICTED ABC SUPERFAMILY METABOLITE UPTAKE TRANSPORTER"/>
    <property type="match status" value="1"/>
</dbReference>
<dbReference type="RefSeq" id="WP_313794246.1">
    <property type="nucleotide sequence ID" value="NZ_CP102453.1"/>
</dbReference>
<feature type="transmembrane region" description="Helical" evidence="6">
    <location>
        <begin position="139"/>
        <end position="158"/>
    </location>
</feature>
<feature type="domain" description="ABC3 transporter permease C-terminal" evidence="7">
    <location>
        <begin position="142"/>
        <end position="259"/>
    </location>
</feature>
<keyword evidence="5 6" id="KW-0472">Membrane</keyword>
<dbReference type="InterPro" id="IPR003838">
    <property type="entry name" value="ABC3_permease_C"/>
</dbReference>
<evidence type="ECO:0000256" key="5">
    <source>
        <dbReference type="ARBA" id="ARBA00023136"/>
    </source>
</evidence>
<keyword evidence="9" id="KW-1185">Reference proteome</keyword>
<evidence type="ECO:0000313" key="9">
    <source>
        <dbReference type="Proteomes" id="UP001315967"/>
    </source>
</evidence>
<evidence type="ECO:0000313" key="8">
    <source>
        <dbReference type="EMBL" id="UUX34744.1"/>
    </source>
</evidence>
<dbReference type="InterPro" id="IPR038766">
    <property type="entry name" value="Membrane_comp_ABC_pdt"/>
</dbReference>
<feature type="transmembrane region" description="Helical" evidence="6">
    <location>
        <begin position="191"/>
        <end position="213"/>
    </location>
</feature>